<dbReference type="HOGENOM" id="CLU_086634_0_0_6"/>
<reference evidence="1 2" key="1">
    <citation type="journal article" date="2014" name="ISME J.">
        <title>Ecophysiology of Thioploca ingrica as revealed by the complete genome sequence supplemented with proteomic evidence.</title>
        <authorList>
            <person name="Kojima H."/>
            <person name="Ogura Y."/>
            <person name="Yamamoto N."/>
            <person name="Togashi T."/>
            <person name="Mori H."/>
            <person name="Watanabe T."/>
            <person name="Nemoto F."/>
            <person name="Kurokawa K."/>
            <person name="Hayashi T."/>
            <person name="Fukui M."/>
        </authorList>
    </citation>
    <scope>NUCLEOTIDE SEQUENCE [LARGE SCALE GENOMIC DNA]</scope>
</reference>
<dbReference type="AlphaFoldDB" id="A0A090ALU4"/>
<name>A0A090ALU4_9GAMM</name>
<evidence type="ECO:0000313" key="1">
    <source>
        <dbReference type="EMBL" id="BAP56135.1"/>
    </source>
</evidence>
<dbReference type="KEGG" id="tig:THII_1838"/>
<proteinExistence type="predicted"/>
<protein>
    <submittedName>
        <fullName evidence="1">Uncharacterized protein</fullName>
    </submittedName>
</protein>
<gene>
    <name evidence="1" type="ORF">THII_1838</name>
</gene>
<dbReference type="EMBL" id="AP014633">
    <property type="protein sequence ID" value="BAP56135.1"/>
    <property type="molecule type" value="Genomic_DNA"/>
</dbReference>
<keyword evidence="2" id="KW-1185">Reference proteome</keyword>
<evidence type="ECO:0000313" key="2">
    <source>
        <dbReference type="Proteomes" id="UP000031623"/>
    </source>
</evidence>
<dbReference type="Pfam" id="PF21842">
    <property type="entry name" value="DUF6901"/>
    <property type="match status" value="1"/>
</dbReference>
<accession>A0A090ALU4</accession>
<dbReference type="STRING" id="40754.THII_1838"/>
<sequence>MFIEYTFTMDDGKVLHYRVEFERPREHILDKSLYPAWTQLEFHQCPNCPLTTEKYSHCPVAIDAHEIVLGFTEILSCKEVDIHVRTQEREYFKRTDAQTGLRALIGFVMASSACPILSPLRGMAYYHLPFASLDETVFRVTSSYLLHQYYVYQKNGQFDLEFEGLKQRFKETQTLNYHFLERIRAACDADANLNVLATLFTISSMLSLSLERHLKEIEHLFE</sequence>
<organism evidence="1 2">
    <name type="scientific">Thioploca ingrica</name>
    <dbReference type="NCBI Taxonomy" id="40754"/>
    <lineage>
        <taxon>Bacteria</taxon>
        <taxon>Pseudomonadati</taxon>
        <taxon>Pseudomonadota</taxon>
        <taxon>Gammaproteobacteria</taxon>
        <taxon>Thiotrichales</taxon>
        <taxon>Thiotrichaceae</taxon>
        <taxon>Thioploca</taxon>
    </lineage>
</organism>
<dbReference type="Proteomes" id="UP000031623">
    <property type="component" value="Chromosome"/>
</dbReference>
<dbReference type="InterPro" id="IPR054196">
    <property type="entry name" value="DUF6901"/>
</dbReference>
<dbReference type="OrthoDB" id="9813686at2"/>